<organism evidence="1">
    <name type="scientific">Fervidicoccus fontis</name>
    <dbReference type="NCBI Taxonomy" id="683846"/>
    <lineage>
        <taxon>Archaea</taxon>
        <taxon>Thermoproteota</taxon>
        <taxon>Thermoprotei</taxon>
        <taxon>Fervidicoccales</taxon>
        <taxon>Fervidicoccaceae</taxon>
        <taxon>Fervidicoccus</taxon>
    </lineage>
</organism>
<accession>A0A7J3SKL9</accession>
<gene>
    <name evidence="1" type="ORF">ENW83_01210</name>
</gene>
<name>A0A7J3SKL9_9CREN</name>
<reference evidence="1" key="1">
    <citation type="journal article" date="2020" name="mSystems">
        <title>Genome- and Community-Level Interaction Insights into Carbon Utilization and Element Cycling Functions of Hydrothermarchaeota in Hydrothermal Sediment.</title>
        <authorList>
            <person name="Zhou Z."/>
            <person name="Liu Y."/>
            <person name="Xu W."/>
            <person name="Pan J."/>
            <person name="Luo Z.H."/>
            <person name="Li M."/>
        </authorList>
    </citation>
    <scope>NUCLEOTIDE SEQUENCE [LARGE SCALE GENOMIC DNA]</scope>
    <source>
        <strain evidence="1">SpSt-885</strain>
    </source>
</reference>
<sequence>MADYLEELKEKISQKLNEKGIKILPKTGTLRLVKDNEIVMVLTDKGDYIEMSYKGQTYKYDKWYTKPEHLSSVILRQFGVQ</sequence>
<comment type="caution">
    <text evidence="1">The sequence shown here is derived from an EMBL/GenBank/DDBJ whole genome shotgun (WGS) entry which is preliminary data.</text>
</comment>
<dbReference type="EMBL" id="DTLS01000034">
    <property type="protein sequence ID" value="HGZ59812.1"/>
    <property type="molecule type" value="Genomic_DNA"/>
</dbReference>
<dbReference type="AlphaFoldDB" id="A0A7J3SKL9"/>
<protein>
    <submittedName>
        <fullName evidence="1">Uncharacterized protein</fullName>
    </submittedName>
</protein>
<proteinExistence type="predicted"/>
<evidence type="ECO:0000313" key="1">
    <source>
        <dbReference type="EMBL" id="HGZ59812.1"/>
    </source>
</evidence>